<comment type="catalytic activity">
    <reaction evidence="11 12">
        <text>an alpha-D-Man-(1-&gt;3)-beta-D-Man-(1-&gt;4)-beta-D-GlcNAc-(1-&gt;4)-alpha-D-GlcNAc-diphospho-di-trans,poly-cis-dolichol + GDP-alpha-D-mannose = an alpha-D-Man-(1-&gt;3)-[alpha-D-Man-(1-&gt;6)]-beta-D-Man-(1-&gt;4)-beta-D-GlcNAc-(1-&gt;4)-alpha-D-GlcNAc-diphospho-di-trans,poly-cis-dolichol + GDP + H(+)</text>
        <dbReference type="Rhea" id="RHEA:29519"/>
        <dbReference type="Rhea" id="RHEA-COMP:19513"/>
        <dbReference type="Rhea" id="RHEA-COMP:19515"/>
        <dbReference type="ChEBI" id="CHEBI:15378"/>
        <dbReference type="ChEBI" id="CHEBI:57527"/>
        <dbReference type="ChEBI" id="CHEBI:58189"/>
        <dbReference type="ChEBI" id="CHEBI:132510"/>
        <dbReference type="ChEBI" id="CHEBI:132511"/>
        <dbReference type="EC" id="2.4.1.257"/>
    </reaction>
    <physiologicalReaction direction="left-to-right" evidence="11 12">
        <dbReference type="Rhea" id="RHEA:29520"/>
    </physiologicalReaction>
</comment>
<organism evidence="15 16">
    <name type="scientific">Smittium mucronatum</name>
    <dbReference type="NCBI Taxonomy" id="133383"/>
    <lineage>
        <taxon>Eukaryota</taxon>
        <taxon>Fungi</taxon>
        <taxon>Fungi incertae sedis</taxon>
        <taxon>Zoopagomycota</taxon>
        <taxon>Kickxellomycotina</taxon>
        <taxon>Harpellomycetes</taxon>
        <taxon>Harpellales</taxon>
        <taxon>Legeriomycetaceae</taxon>
        <taxon>Smittium</taxon>
    </lineage>
</organism>
<feature type="domain" description="Glycosyl transferase family 1" evidence="13">
    <location>
        <begin position="238"/>
        <end position="426"/>
    </location>
</feature>
<proteinExistence type="inferred from homology"/>
<feature type="domain" description="Glycosyltransferase subfamily 4-like N-terminal" evidence="14">
    <location>
        <begin position="34"/>
        <end position="209"/>
    </location>
</feature>
<evidence type="ECO:0000256" key="6">
    <source>
        <dbReference type="ARBA" id="ARBA00022692"/>
    </source>
</evidence>
<dbReference type="GO" id="GO:0004378">
    <property type="term" value="F:GDP-Man:Man(1)GlcNAc(2)-PP-Dol alpha-1,3-mannosyltransferase activity"/>
    <property type="evidence" value="ECO:0007669"/>
    <property type="project" value="UniProtKB-UniRule"/>
</dbReference>
<keyword evidence="7 12" id="KW-0256">Endoplasmic reticulum</keyword>
<evidence type="ECO:0000256" key="8">
    <source>
        <dbReference type="ARBA" id="ARBA00022989"/>
    </source>
</evidence>
<evidence type="ECO:0000256" key="3">
    <source>
        <dbReference type="ARBA" id="ARBA00004922"/>
    </source>
</evidence>
<dbReference type="AlphaFoldDB" id="A0A1R0H2N1"/>
<evidence type="ECO:0000256" key="9">
    <source>
        <dbReference type="ARBA" id="ARBA00023136"/>
    </source>
</evidence>
<name>A0A1R0H2N1_9FUNG</name>
<dbReference type="InterPro" id="IPR027054">
    <property type="entry name" value="ALG2"/>
</dbReference>
<dbReference type="EC" id="2.4.1.257" evidence="12"/>
<keyword evidence="5 12" id="KW-0808">Transferase</keyword>
<dbReference type="InterPro" id="IPR028098">
    <property type="entry name" value="Glyco_trans_4-like_N"/>
</dbReference>
<evidence type="ECO:0000256" key="2">
    <source>
        <dbReference type="ARBA" id="ARBA00004586"/>
    </source>
</evidence>
<feature type="transmembrane region" description="Helical" evidence="12">
    <location>
        <begin position="475"/>
        <end position="495"/>
    </location>
</feature>
<dbReference type="EC" id="2.4.1.132" evidence="12"/>
<evidence type="ECO:0000313" key="16">
    <source>
        <dbReference type="Proteomes" id="UP000187455"/>
    </source>
</evidence>
<keyword evidence="8 12" id="KW-1133">Transmembrane helix</keyword>
<evidence type="ECO:0000259" key="13">
    <source>
        <dbReference type="Pfam" id="PF00534"/>
    </source>
</evidence>
<dbReference type="OrthoDB" id="448893at2759"/>
<comment type="catalytic activity">
    <reaction evidence="10 12">
        <text>a beta-D-Man-(1-&gt;4)-beta-D-GlcNAc-(1-&gt;4)-alpha-D-GlcNAc-diphospho-di-trans,poly-cis-dolichol + GDP-alpha-D-mannose = an alpha-D-Man-(1-&gt;3)-beta-D-Man-(1-&gt;4)-beta-D-GlcNAc-(1-&gt;4)-alpha-D-GlcNAc-diphospho-di-trans,poly-cis-dolichol + GDP + H(+)</text>
        <dbReference type="Rhea" id="RHEA:29515"/>
        <dbReference type="Rhea" id="RHEA-COMP:19511"/>
        <dbReference type="Rhea" id="RHEA-COMP:19513"/>
        <dbReference type="ChEBI" id="CHEBI:15378"/>
        <dbReference type="ChEBI" id="CHEBI:57527"/>
        <dbReference type="ChEBI" id="CHEBI:58189"/>
        <dbReference type="ChEBI" id="CHEBI:58472"/>
        <dbReference type="ChEBI" id="CHEBI:132510"/>
        <dbReference type="EC" id="2.4.1.132"/>
    </reaction>
    <physiologicalReaction direction="left-to-right" evidence="10 12">
        <dbReference type="Rhea" id="RHEA:29516"/>
    </physiologicalReaction>
</comment>
<comment type="pathway">
    <text evidence="3 12">Protein modification; protein glycosylation.</text>
</comment>
<comment type="subcellular location">
    <subcellularLocation>
        <location evidence="2 12">Endoplasmic reticulum membrane</location>
    </subcellularLocation>
</comment>
<dbReference type="Proteomes" id="UP000187455">
    <property type="component" value="Unassembled WGS sequence"/>
</dbReference>
<gene>
    <name evidence="15" type="ORF">AYI68_g2437</name>
</gene>
<dbReference type="EMBL" id="LSSL01000912">
    <property type="protein sequence ID" value="OLY83422.1"/>
    <property type="molecule type" value="Genomic_DNA"/>
</dbReference>
<evidence type="ECO:0000256" key="10">
    <source>
        <dbReference type="ARBA" id="ARBA00045103"/>
    </source>
</evidence>
<comment type="function">
    <text evidence="1 12">Mannosylates Man(2)GlcNAc(2)-dolichol diphosphate and Man(1)GlcNAc(2)-dolichol diphosphate to form Man(3)GlcNAc(2)-dolichol diphosphate.</text>
</comment>
<evidence type="ECO:0000259" key="14">
    <source>
        <dbReference type="Pfam" id="PF13439"/>
    </source>
</evidence>
<dbReference type="GO" id="GO:0102704">
    <property type="term" value="F:GDP-Man:Man(2)GlcNAc(2)-PP-Dol alpha-1,6-mannosyltransferase activity"/>
    <property type="evidence" value="ECO:0007669"/>
    <property type="project" value="UniProtKB-UniRule"/>
</dbReference>
<comment type="similarity">
    <text evidence="12">Belongs to the glycosyltransferase group 1 family.</text>
</comment>
<dbReference type="Gene3D" id="3.40.50.2000">
    <property type="entry name" value="Glycogen Phosphorylase B"/>
    <property type="match status" value="2"/>
</dbReference>
<dbReference type="Pfam" id="PF13439">
    <property type="entry name" value="Glyco_transf_4"/>
    <property type="match status" value="1"/>
</dbReference>
<sequence>MISYFQQGTKKETMEVPSKERKLKIAFVHPNLGIGGAERLVVDSALSLQKLGHKVVIYTMYHDEDHSFKETYDGTLEVRVRGDYLFPKSIFNKFHILLTSLQSMHLAFSVLSEDENYDVLFVDQLSAPIPILKISQMKVLFYCHFPDKLQARHDTILRKIYRSLFDLWEELSMKESDLILVNSRFTQNVFYRSFRLMPKLPKVLYPGVNFNSFDKPVDMEDPQVTKINSLLFPDDSETRARILLSINRFERKKNLPLAIKTFSALLKSKPFQSNDQSIPNLVLIMAGGYDPNLPENVQHFSELIALANSEGLNHQTIWPPSYQKDEPATKLNEKSRGFILFLPSFSDNVRSFLFKSSTVTLYTPQNEHFGLVPVESMYMSVPVIAVRSGGPRETIIDGRTGFLCRNNPDDFAEAALRVLQIENYYKPTQEYPLTAEQMGVEANSHVKLKFSLDTFSKQLNQYIHETLESSDQLPMLFPCLVLLFALLIIIFITLIS</sequence>
<dbReference type="GO" id="GO:0005789">
    <property type="term" value="C:endoplasmic reticulum membrane"/>
    <property type="evidence" value="ECO:0007669"/>
    <property type="project" value="UniProtKB-SubCell"/>
</dbReference>
<reference evidence="15 16" key="1">
    <citation type="journal article" date="2016" name="Mol. Biol. Evol.">
        <title>Genome-Wide Survey of Gut Fungi (Harpellales) Reveals the First Horizontally Transferred Ubiquitin Gene from a Mosquito Host.</title>
        <authorList>
            <person name="Wang Y."/>
            <person name="White M.M."/>
            <person name="Kvist S."/>
            <person name="Moncalvo J.M."/>
        </authorList>
    </citation>
    <scope>NUCLEOTIDE SEQUENCE [LARGE SCALE GENOMIC DNA]</scope>
    <source>
        <strain evidence="15 16">ALG-7-W6</strain>
    </source>
</reference>
<evidence type="ECO:0000256" key="11">
    <source>
        <dbReference type="ARBA" id="ARBA00045104"/>
    </source>
</evidence>
<keyword evidence="16" id="KW-1185">Reference proteome</keyword>
<dbReference type="InterPro" id="IPR001296">
    <property type="entry name" value="Glyco_trans_1"/>
</dbReference>
<dbReference type="SUPFAM" id="SSF53756">
    <property type="entry name" value="UDP-Glycosyltransferase/glycogen phosphorylase"/>
    <property type="match status" value="1"/>
</dbReference>
<evidence type="ECO:0000256" key="12">
    <source>
        <dbReference type="RuleBase" id="RU367136"/>
    </source>
</evidence>
<dbReference type="Pfam" id="PF00534">
    <property type="entry name" value="Glycos_transf_1"/>
    <property type="match status" value="1"/>
</dbReference>
<evidence type="ECO:0000256" key="7">
    <source>
        <dbReference type="ARBA" id="ARBA00022824"/>
    </source>
</evidence>
<evidence type="ECO:0000256" key="5">
    <source>
        <dbReference type="ARBA" id="ARBA00022679"/>
    </source>
</evidence>
<evidence type="ECO:0000313" key="15">
    <source>
        <dbReference type="EMBL" id="OLY83422.1"/>
    </source>
</evidence>
<dbReference type="PANTHER" id="PTHR45918:SF1">
    <property type="entry name" value="ALPHA-1,3_1,6-MANNOSYLTRANSFERASE ALG2"/>
    <property type="match status" value="1"/>
</dbReference>
<dbReference type="PANTHER" id="PTHR45918">
    <property type="entry name" value="ALPHA-1,3/1,6-MANNOSYLTRANSFERASE ALG2"/>
    <property type="match status" value="1"/>
</dbReference>
<protein>
    <recommendedName>
        <fullName evidence="12">Alpha-1,3/1,6-mannosyltransferase ALG2</fullName>
        <ecNumber evidence="12">2.4.1.132</ecNumber>
        <ecNumber evidence="12">2.4.1.257</ecNumber>
    </recommendedName>
    <alternativeName>
        <fullName evidence="12">GDP-Man:Man(1)GlcNAc(2)-PP-Dol alpha-1,3-mannosyltransferase</fullName>
    </alternativeName>
</protein>
<keyword evidence="9 12" id="KW-0472">Membrane</keyword>
<dbReference type="UniPathway" id="UPA00378"/>
<accession>A0A1R0H2N1</accession>
<comment type="caution">
    <text evidence="15">The sequence shown here is derived from an EMBL/GenBank/DDBJ whole genome shotgun (WGS) entry which is preliminary data.</text>
</comment>
<dbReference type="STRING" id="133383.A0A1R0H2N1"/>
<keyword evidence="4 12" id="KW-0328">Glycosyltransferase</keyword>
<keyword evidence="6 12" id="KW-0812">Transmembrane</keyword>
<evidence type="ECO:0000256" key="4">
    <source>
        <dbReference type="ARBA" id="ARBA00022676"/>
    </source>
</evidence>
<evidence type="ECO:0000256" key="1">
    <source>
        <dbReference type="ARBA" id="ARBA00003142"/>
    </source>
</evidence>